<evidence type="ECO:0000256" key="1">
    <source>
        <dbReference type="SAM" id="SignalP"/>
    </source>
</evidence>
<dbReference type="OrthoDB" id="5823404at2759"/>
<organism evidence="2 3">
    <name type="scientific">Ancylostoma ceylanicum</name>
    <dbReference type="NCBI Taxonomy" id="53326"/>
    <lineage>
        <taxon>Eukaryota</taxon>
        <taxon>Metazoa</taxon>
        <taxon>Ecdysozoa</taxon>
        <taxon>Nematoda</taxon>
        <taxon>Chromadorea</taxon>
        <taxon>Rhabditida</taxon>
        <taxon>Rhabditina</taxon>
        <taxon>Rhabditomorpha</taxon>
        <taxon>Strongyloidea</taxon>
        <taxon>Ancylostomatidae</taxon>
        <taxon>Ancylostomatinae</taxon>
        <taxon>Ancylostoma</taxon>
    </lineage>
</organism>
<feature type="chain" id="PRO_5001485913" evidence="1">
    <location>
        <begin position="21"/>
        <end position="103"/>
    </location>
</feature>
<gene>
    <name evidence="2" type="primary">Acey_s0349.g3198</name>
    <name evidence="2" type="ORF">Y032_0349g3198</name>
</gene>
<proteinExistence type="predicted"/>
<sequence length="103" mass="11169">MSSLNFFIALLIAIAQSSWASYSFGGFGAPVAGIPIAHSAPIFSSPIAFHGGPFYPSLTPAIHPVHHSSPIEIHNVIRSTDKETRHFSGTMHRTSGFPFHRKN</sequence>
<reference evidence="3" key="1">
    <citation type="journal article" date="2015" name="Nat. Genet.">
        <title>The genome and transcriptome of the zoonotic hookworm Ancylostoma ceylanicum identify infection-specific gene families.</title>
        <authorList>
            <person name="Schwarz E.M."/>
            <person name="Hu Y."/>
            <person name="Antoshechkin I."/>
            <person name="Miller M.M."/>
            <person name="Sternberg P.W."/>
            <person name="Aroian R.V."/>
        </authorList>
    </citation>
    <scope>NUCLEOTIDE SEQUENCE</scope>
    <source>
        <strain evidence="3">HY135</strain>
    </source>
</reference>
<keyword evidence="3" id="KW-1185">Reference proteome</keyword>
<evidence type="ECO:0000313" key="3">
    <source>
        <dbReference type="Proteomes" id="UP000024635"/>
    </source>
</evidence>
<keyword evidence="1" id="KW-0732">Signal</keyword>
<feature type="signal peptide" evidence="1">
    <location>
        <begin position="1"/>
        <end position="20"/>
    </location>
</feature>
<accession>A0A016RXY4</accession>
<comment type="caution">
    <text evidence="2">The sequence shown here is derived from an EMBL/GenBank/DDBJ whole genome shotgun (WGS) entry which is preliminary data.</text>
</comment>
<name>A0A016RXY4_9BILA</name>
<evidence type="ECO:0000313" key="2">
    <source>
        <dbReference type="EMBL" id="EYB82849.1"/>
    </source>
</evidence>
<dbReference type="AlphaFoldDB" id="A0A016RXY4"/>
<protein>
    <submittedName>
        <fullName evidence="2">Uncharacterized protein</fullName>
    </submittedName>
</protein>
<dbReference type="Proteomes" id="UP000024635">
    <property type="component" value="Unassembled WGS sequence"/>
</dbReference>
<dbReference type="EMBL" id="JARK01001685">
    <property type="protein sequence ID" value="EYB82849.1"/>
    <property type="molecule type" value="Genomic_DNA"/>
</dbReference>